<gene>
    <name evidence="1" type="ordered locus">CHU_1177</name>
</gene>
<dbReference type="EMBL" id="CP000383">
    <property type="protein sequence ID" value="ABG58452.1"/>
    <property type="molecule type" value="Genomic_DNA"/>
</dbReference>
<proteinExistence type="predicted"/>
<evidence type="ECO:0000313" key="2">
    <source>
        <dbReference type="Proteomes" id="UP000001822"/>
    </source>
</evidence>
<evidence type="ECO:0000313" key="1">
    <source>
        <dbReference type="EMBL" id="ABG58452.1"/>
    </source>
</evidence>
<reference evidence="1 2" key="1">
    <citation type="journal article" date="2007" name="Appl. Environ. Microbiol.">
        <title>Genome sequence of the cellulolytic gliding bacterium Cytophaga hutchinsonii.</title>
        <authorList>
            <person name="Xie G."/>
            <person name="Bruce D.C."/>
            <person name="Challacombe J.F."/>
            <person name="Chertkov O."/>
            <person name="Detter J.C."/>
            <person name="Gilna P."/>
            <person name="Han C.S."/>
            <person name="Lucas S."/>
            <person name="Misra M."/>
            <person name="Myers G.L."/>
            <person name="Richardson P."/>
            <person name="Tapia R."/>
            <person name="Thayer N."/>
            <person name="Thompson L.S."/>
            <person name="Brettin T.S."/>
            <person name="Henrissat B."/>
            <person name="Wilson D.B."/>
            <person name="McBride M.J."/>
        </authorList>
    </citation>
    <scope>NUCLEOTIDE SEQUENCE [LARGE SCALE GENOMIC DNA]</scope>
    <source>
        <strain evidence="2">ATCC 33406 / DSM 1761 / CIP 103989 / NBRC 15051 / NCIMB 9469 / D465</strain>
    </source>
</reference>
<protein>
    <recommendedName>
        <fullName evidence="3">Transposase</fullName>
    </recommendedName>
</protein>
<sequence length="165" mass="19278">MSYSRTTKNLELFASHMGKSSAQDVENYLGVKKGLVVFSDKHVSYGKYYKRKRVVNKVFKAKDHVSKTDKTVHNQTLNYYCGKLQRFLDCELKGVSTKYLQGYLNWFMSIENGKREASSVKSAVMENRVALDIFKQKEKEFQYFLKINGRNNYGKCRDRYYGKVA</sequence>
<accession>A0A6N4SQ49</accession>
<dbReference type="KEGG" id="chu:CHU_1177"/>
<dbReference type="AlphaFoldDB" id="A0A6N4SQ49"/>
<organism evidence="1 2">
    <name type="scientific">Cytophaga hutchinsonii (strain ATCC 33406 / DSM 1761 / CIP 103989 / NBRC 15051 / NCIMB 9469 / D465)</name>
    <dbReference type="NCBI Taxonomy" id="269798"/>
    <lineage>
        <taxon>Bacteria</taxon>
        <taxon>Pseudomonadati</taxon>
        <taxon>Bacteroidota</taxon>
        <taxon>Cytophagia</taxon>
        <taxon>Cytophagales</taxon>
        <taxon>Cytophagaceae</taxon>
        <taxon>Cytophaga</taxon>
    </lineage>
</organism>
<evidence type="ECO:0008006" key="3">
    <source>
        <dbReference type="Google" id="ProtNLM"/>
    </source>
</evidence>
<name>A0A6N4SQ49_CYTH3</name>
<keyword evidence="2" id="KW-1185">Reference proteome</keyword>
<dbReference type="Proteomes" id="UP000001822">
    <property type="component" value="Chromosome"/>
</dbReference>